<evidence type="ECO:0000259" key="3">
    <source>
        <dbReference type="PROSITE" id="PS50157"/>
    </source>
</evidence>
<dbReference type="AlphaFoldDB" id="A0AAN6MX97"/>
<keyword evidence="5" id="KW-1185">Reference proteome</keyword>
<evidence type="ECO:0000256" key="2">
    <source>
        <dbReference type="SAM" id="MobiDB-lite"/>
    </source>
</evidence>
<evidence type="ECO:0000256" key="1">
    <source>
        <dbReference type="PROSITE-ProRule" id="PRU00042"/>
    </source>
</evidence>
<keyword evidence="1" id="KW-0863">Zinc-finger</keyword>
<feature type="compositionally biased region" description="Polar residues" evidence="2">
    <location>
        <begin position="97"/>
        <end position="109"/>
    </location>
</feature>
<feature type="domain" description="C2H2-type" evidence="3">
    <location>
        <begin position="196"/>
        <end position="227"/>
    </location>
</feature>
<proteinExistence type="predicted"/>
<keyword evidence="1" id="KW-0862">Zinc</keyword>
<accession>A0AAN6MX97</accession>
<reference evidence="5" key="1">
    <citation type="journal article" date="2023" name="Mol. Phylogenet. Evol.">
        <title>Genome-scale phylogeny and comparative genomics of the fungal order Sordariales.</title>
        <authorList>
            <person name="Hensen N."/>
            <person name="Bonometti L."/>
            <person name="Westerberg I."/>
            <person name="Brannstrom I.O."/>
            <person name="Guillou S."/>
            <person name="Cros-Aarteil S."/>
            <person name="Calhoun S."/>
            <person name="Haridas S."/>
            <person name="Kuo A."/>
            <person name="Mondo S."/>
            <person name="Pangilinan J."/>
            <person name="Riley R."/>
            <person name="LaButti K."/>
            <person name="Andreopoulos B."/>
            <person name="Lipzen A."/>
            <person name="Chen C."/>
            <person name="Yan M."/>
            <person name="Daum C."/>
            <person name="Ng V."/>
            <person name="Clum A."/>
            <person name="Steindorff A."/>
            <person name="Ohm R.A."/>
            <person name="Martin F."/>
            <person name="Silar P."/>
            <person name="Natvig D.O."/>
            <person name="Lalanne C."/>
            <person name="Gautier V."/>
            <person name="Ament-Velasquez S.L."/>
            <person name="Kruys A."/>
            <person name="Hutchinson M.I."/>
            <person name="Powell A.J."/>
            <person name="Barry K."/>
            <person name="Miller A.N."/>
            <person name="Grigoriev I.V."/>
            <person name="Debuchy R."/>
            <person name="Gladieux P."/>
            <person name="Hiltunen Thoren M."/>
            <person name="Johannesson H."/>
        </authorList>
    </citation>
    <scope>NUCLEOTIDE SEQUENCE [LARGE SCALE GENOMIC DNA]</scope>
    <source>
        <strain evidence="5">CBS 340.73</strain>
    </source>
</reference>
<dbReference type="GO" id="GO:0008270">
    <property type="term" value="F:zinc ion binding"/>
    <property type="evidence" value="ECO:0007669"/>
    <property type="project" value="UniProtKB-KW"/>
</dbReference>
<organism evidence="4 5">
    <name type="scientific">Diplogelasinospora grovesii</name>
    <dbReference type="NCBI Taxonomy" id="303347"/>
    <lineage>
        <taxon>Eukaryota</taxon>
        <taxon>Fungi</taxon>
        <taxon>Dikarya</taxon>
        <taxon>Ascomycota</taxon>
        <taxon>Pezizomycotina</taxon>
        <taxon>Sordariomycetes</taxon>
        <taxon>Sordariomycetidae</taxon>
        <taxon>Sordariales</taxon>
        <taxon>Diplogelasinosporaceae</taxon>
        <taxon>Diplogelasinospora</taxon>
    </lineage>
</organism>
<name>A0AAN6MX97_9PEZI</name>
<feature type="region of interest" description="Disordered" evidence="2">
    <location>
        <begin position="90"/>
        <end position="109"/>
    </location>
</feature>
<keyword evidence="1" id="KW-0479">Metal-binding</keyword>
<evidence type="ECO:0000313" key="4">
    <source>
        <dbReference type="EMBL" id="KAK3934755.1"/>
    </source>
</evidence>
<sequence length="552" mass="61866">MDSSEIDPNNNSTATEDVAFLRKLLRKYGPEGFDGLVEQASSDTGLSHSLPPAFLTRLDHDYSPSLPSTPTLASSATSITQSLQSSDPHLADWCSHGGNSTTRSRPWQDSSGPWNQFHALSSLSDGSYCGESQLSPACDASVEQMTDLSLQTGSREGQRGKYECPFCLEYGIVKGTTRTQDLLRHFHNFHQENSQWICKIGGGCGLSFEVRAAYERHTKEDHAGVKDPDAKVNLCQQVAFACGFESCRQVFESPTDEEGPGCGKEYFKHVLDHIKRSRTDRWSYSRRVRNLLHQTQVREQWRIFHDAFKKETGRQLAWDPQSSGLLRNLLECRHLVDVPMLCRYAVLLGSIVGAPPVHPNNFMLPLLDTCRVGCHRPQDDPRFKKTAHSFQQTTPDGVPDAFRIPKKRRALPCQPYIPTFCSGTHHLELSSPEAPPPEAPHELEPFTRHTSFQLGFAGEEYQMNSQQEALLHHSALRQTLDYFPTFDAVGQSTQAQESYIHSNNAAIGGTIQPPRKTSNRRGNLLRQSFEKFRGRAYNADMFHGAESTSDVN</sequence>
<comment type="caution">
    <text evidence="4">The sequence shown here is derived from an EMBL/GenBank/DDBJ whole genome shotgun (WGS) entry which is preliminary data.</text>
</comment>
<dbReference type="Proteomes" id="UP001303473">
    <property type="component" value="Unassembled WGS sequence"/>
</dbReference>
<dbReference type="InterPro" id="IPR013087">
    <property type="entry name" value="Znf_C2H2_type"/>
</dbReference>
<gene>
    <name evidence="4" type="ORF">QBC46DRAFT_70311</name>
</gene>
<dbReference type="EMBL" id="MU853963">
    <property type="protein sequence ID" value="KAK3934755.1"/>
    <property type="molecule type" value="Genomic_DNA"/>
</dbReference>
<protein>
    <recommendedName>
        <fullName evidence="3">C2H2-type domain-containing protein</fullName>
    </recommendedName>
</protein>
<evidence type="ECO:0000313" key="5">
    <source>
        <dbReference type="Proteomes" id="UP001303473"/>
    </source>
</evidence>
<dbReference type="PROSITE" id="PS50157">
    <property type="entry name" value="ZINC_FINGER_C2H2_2"/>
    <property type="match status" value="1"/>
</dbReference>